<name>A0A9X2X8K3_9HYPH</name>
<evidence type="ECO:0000313" key="1">
    <source>
        <dbReference type="EMBL" id="MCT8991332.1"/>
    </source>
</evidence>
<dbReference type="Gene3D" id="3.40.50.10320">
    <property type="entry name" value="LmbE-like"/>
    <property type="match status" value="1"/>
</dbReference>
<keyword evidence="2" id="KW-1185">Reference proteome</keyword>
<dbReference type="InterPro" id="IPR003737">
    <property type="entry name" value="GlcNAc_PI_deacetylase-related"/>
</dbReference>
<dbReference type="SUPFAM" id="SSF102588">
    <property type="entry name" value="LmbE-like"/>
    <property type="match status" value="1"/>
</dbReference>
<gene>
    <name evidence="1" type="ORF">NYR54_13695</name>
</gene>
<dbReference type="Proteomes" id="UP001149009">
    <property type="component" value="Unassembled WGS sequence"/>
</dbReference>
<reference evidence="1" key="1">
    <citation type="submission" date="2022-08" db="EMBL/GenBank/DDBJ databases">
        <title>Chelativorans sichuanense sp. nov., a paraffin oil-degrading bacterium isolated from a mixture of oil-based drill cuttings and paddy soil.</title>
        <authorList>
            <person name="Yu J."/>
            <person name="Liu H."/>
            <person name="Chen Q."/>
        </authorList>
    </citation>
    <scope>NUCLEOTIDE SEQUENCE</scope>
    <source>
        <strain evidence="1">SCAU 2101</strain>
    </source>
</reference>
<dbReference type="InterPro" id="IPR024078">
    <property type="entry name" value="LmbE-like_dom_sf"/>
</dbReference>
<accession>A0A9X2X8K3</accession>
<dbReference type="EMBL" id="JAODNV010000014">
    <property type="protein sequence ID" value="MCT8991332.1"/>
    <property type="molecule type" value="Genomic_DNA"/>
</dbReference>
<comment type="caution">
    <text evidence="1">The sequence shown here is derived from an EMBL/GenBank/DDBJ whole genome shotgun (WGS) entry which is preliminary data.</text>
</comment>
<dbReference type="PANTHER" id="PTHR12993:SF11">
    <property type="entry name" value="N-ACETYLGLUCOSAMINYL-PHOSPHATIDYLINOSITOL DE-N-ACETYLASE"/>
    <property type="match status" value="1"/>
</dbReference>
<organism evidence="1 2">
    <name type="scientific">Chelativorans petroleitrophicus</name>
    <dbReference type="NCBI Taxonomy" id="2975484"/>
    <lineage>
        <taxon>Bacteria</taxon>
        <taxon>Pseudomonadati</taxon>
        <taxon>Pseudomonadota</taxon>
        <taxon>Alphaproteobacteria</taxon>
        <taxon>Hyphomicrobiales</taxon>
        <taxon>Phyllobacteriaceae</taxon>
        <taxon>Chelativorans</taxon>
    </lineage>
</organism>
<dbReference type="AlphaFoldDB" id="A0A9X2X8K3"/>
<sequence length="287" mass="31990">MSAAGSWTIPAEADLLQRLCAPGRDVCDCRDVMIVAAHPDDETIALGGQLHRMEGVRILHVTDGAPLDMEDARACGFGRREDYADARRKELIAAMALAGMDGEQLLSLAMADKTVPFRMVELARKLAVIFLEYRIRWVISHDFEGGHPDHDATAFAVHAACHLVRQAGVRVPKVLEFPLYHLRKGCLIVQRFASSGKAAASRELPLDNAAAVMKRRMLSQYLTQRRTLSPFAAAEEERLRRALKRRFLALPNGGEVYYAYFNWGLRPADWPALAASASRELDLPQWL</sequence>
<proteinExistence type="predicted"/>
<dbReference type="GO" id="GO:0016811">
    <property type="term" value="F:hydrolase activity, acting on carbon-nitrogen (but not peptide) bonds, in linear amides"/>
    <property type="evidence" value="ECO:0007669"/>
    <property type="project" value="TreeGrafter"/>
</dbReference>
<dbReference type="PANTHER" id="PTHR12993">
    <property type="entry name" value="N-ACETYLGLUCOSAMINYL-PHOSPHATIDYLINOSITOL DE-N-ACETYLASE-RELATED"/>
    <property type="match status" value="1"/>
</dbReference>
<evidence type="ECO:0000313" key="2">
    <source>
        <dbReference type="Proteomes" id="UP001149009"/>
    </source>
</evidence>
<protein>
    <submittedName>
        <fullName evidence="1">PIG-L family deacetylase</fullName>
    </submittedName>
</protein>
<dbReference type="Pfam" id="PF02585">
    <property type="entry name" value="PIG-L"/>
    <property type="match status" value="1"/>
</dbReference>
<dbReference type="RefSeq" id="WP_261516254.1">
    <property type="nucleotide sequence ID" value="NZ_JAODNV010000014.1"/>
</dbReference>